<name>A0A2T3A0D2_9PEZI</name>
<dbReference type="Gene3D" id="3.30.300.30">
    <property type="match status" value="1"/>
</dbReference>
<organism evidence="3 4">
    <name type="scientific">Coniella lustricola</name>
    <dbReference type="NCBI Taxonomy" id="2025994"/>
    <lineage>
        <taxon>Eukaryota</taxon>
        <taxon>Fungi</taxon>
        <taxon>Dikarya</taxon>
        <taxon>Ascomycota</taxon>
        <taxon>Pezizomycotina</taxon>
        <taxon>Sordariomycetes</taxon>
        <taxon>Sordariomycetidae</taxon>
        <taxon>Diaporthales</taxon>
        <taxon>Schizoparmaceae</taxon>
        <taxon>Coniella</taxon>
    </lineage>
</organism>
<evidence type="ECO:0000313" key="3">
    <source>
        <dbReference type="EMBL" id="PSR80534.1"/>
    </source>
</evidence>
<keyword evidence="4" id="KW-1185">Reference proteome</keyword>
<evidence type="ECO:0000259" key="1">
    <source>
        <dbReference type="Pfam" id="PF00501"/>
    </source>
</evidence>
<evidence type="ECO:0000313" key="4">
    <source>
        <dbReference type="Proteomes" id="UP000241462"/>
    </source>
</evidence>
<dbReference type="Pfam" id="PF13193">
    <property type="entry name" value="AMP-binding_C"/>
    <property type="match status" value="1"/>
</dbReference>
<gene>
    <name evidence="3" type="ORF">BD289DRAFT_414191</name>
</gene>
<keyword evidence="3" id="KW-0436">Ligase</keyword>
<dbReference type="AlphaFoldDB" id="A0A2T3A0D2"/>
<accession>A0A2T3A0D2</accession>
<dbReference type="InterPro" id="IPR042099">
    <property type="entry name" value="ANL_N_sf"/>
</dbReference>
<dbReference type="InterPro" id="IPR020845">
    <property type="entry name" value="AMP-binding_CS"/>
</dbReference>
<dbReference type="FunCoup" id="A0A2T3A0D2">
    <property type="interactions" value="579"/>
</dbReference>
<dbReference type="GO" id="GO:0016405">
    <property type="term" value="F:CoA-ligase activity"/>
    <property type="evidence" value="ECO:0007669"/>
    <property type="project" value="TreeGrafter"/>
</dbReference>
<sequence length="567" mass="63137">MLFRPNAALPELPSIPNTVPLVDFIFENKHGRCPLTESLDPYVCGISGSSISAVAQKQRVNQLARALQEELGWQVNQGKSLEKVVGIFALNNIDFMTVSHAILRLNGVVSPYNIEELTHQLRTSRCKALFTVAPLLPVAVPAANAAGISRDRIFIIEMTADQSLVETRLGFKTVEQLLQRGEILKELPPILWEQGQGARQTAFLCYSSGTSGLPKAVMISHRNVIANIMQLTLFDLADRLKIRPDFKDVVLGLLPQSHIFSLIIICHLSTYRGDTVVVLPKFQLESYLRTIEKFTIHTLYLVPPIIIAMINNLKTLSRFNLRSINRLWIGAAPLAPEVTSVLLSRYPSWNITLGYGMTETCVCITSQTPQDIVLGSSGWILPGFEILLLDESGNRISEYDQPGEVLVKSPSVVLGYLNNDTANLETFFEFPEGRFIKTGDVGKFQMTASGVEHLWIVDRIKELIKVKGHQVAPAELEDCLLGQPSVADCAVISVPDDRDGEIPKAFVVKNGKCSEQELQNFVQERKVSYKWLRGGIDFIESIPKSPSGKILRRLLRDRERARISAKL</sequence>
<evidence type="ECO:0000259" key="2">
    <source>
        <dbReference type="Pfam" id="PF13193"/>
    </source>
</evidence>
<feature type="domain" description="AMP-dependent synthetase/ligase" evidence="1">
    <location>
        <begin position="57"/>
        <end position="417"/>
    </location>
</feature>
<dbReference type="Pfam" id="PF00501">
    <property type="entry name" value="AMP-binding"/>
    <property type="match status" value="1"/>
</dbReference>
<dbReference type="PANTHER" id="PTHR24096:SF422">
    <property type="entry name" value="BCDNA.GH02901"/>
    <property type="match status" value="1"/>
</dbReference>
<dbReference type="InterPro" id="IPR025110">
    <property type="entry name" value="AMP-bd_C"/>
</dbReference>
<dbReference type="Gene3D" id="3.40.50.12780">
    <property type="entry name" value="N-terminal domain of ligase-like"/>
    <property type="match status" value="1"/>
</dbReference>
<dbReference type="EMBL" id="KZ678527">
    <property type="protein sequence ID" value="PSR80534.1"/>
    <property type="molecule type" value="Genomic_DNA"/>
</dbReference>
<protein>
    <submittedName>
        <fullName evidence="3">4-coumarate-CoA ligase</fullName>
    </submittedName>
</protein>
<dbReference type="Proteomes" id="UP000241462">
    <property type="component" value="Unassembled WGS sequence"/>
</dbReference>
<dbReference type="PANTHER" id="PTHR24096">
    <property type="entry name" value="LONG-CHAIN-FATTY-ACID--COA LIGASE"/>
    <property type="match status" value="1"/>
</dbReference>
<dbReference type="InParanoid" id="A0A2T3A0D2"/>
<dbReference type="SUPFAM" id="SSF56801">
    <property type="entry name" value="Acetyl-CoA synthetase-like"/>
    <property type="match status" value="1"/>
</dbReference>
<dbReference type="InterPro" id="IPR000873">
    <property type="entry name" value="AMP-dep_synth/lig_dom"/>
</dbReference>
<reference evidence="3 4" key="1">
    <citation type="journal article" date="2018" name="Mycol. Prog.">
        <title>Coniella lustricola, a new species from submerged detritus.</title>
        <authorList>
            <person name="Raudabaugh D.B."/>
            <person name="Iturriaga T."/>
            <person name="Carver A."/>
            <person name="Mondo S."/>
            <person name="Pangilinan J."/>
            <person name="Lipzen A."/>
            <person name="He G."/>
            <person name="Amirebrahimi M."/>
            <person name="Grigoriev I.V."/>
            <person name="Miller A.N."/>
        </authorList>
    </citation>
    <scope>NUCLEOTIDE SEQUENCE [LARGE SCALE GENOMIC DNA]</scope>
    <source>
        <strain evidence="3 4">B22-T-1</strain>
    </source>
</reference>
<proteinExistence type="predicted"/>
<dbReference type="PROSITE" id="PS00455">
    <property type="entry name" value="AMP_BINDING"/>
    <property type="match status" value="1"/>
</dbReference>
<feature type="domain" description="AMP-binding enzyme C-terminal" evidence="2">
    <location>
        <begin position="475"/>
        <end position="549"/>
    </location>
</feature>
<dbReference type="OrthoDB" id="6509636at2759"/>
<dbReference type="STRING" id="2025994.A0A2T3A0D2"/>
<dbReference type="InterPro" id="IPR045851">
    <property type="entry name" value="AMP-bd_C_sf"/>
</dbReference>